<dbReference type="Gene3D" id="3.40.109.10">
    <property type="entry name" value="NADH Oxidase"/>
    <property type="match status" value="1"/>
</dbReference>
<gene>
    <name evidence="2" type="ORF">A3H38_06515</name>
</gene>
<sequence length="216" mass="23931">MPRRIFSIILLVFFLSGNSLAVKTINLPTPQTIGKVSLEQSIGLRRSEREFYEKELTQQQLSQLLWAAQGITDKDFGFRAAPSAGALYPLSIYVANKDGVFHYIPDGHKLIEISSEDKRPSLVRASLGQDCIRVAPVTIVIAANFIITQAKYGVRAFRYVCIEVGHVAENIHLQAIALGLGSSPLGAFWDDVVKTTLEIPENQETLYIIPVGYVKK</sequence>
<dbReference type="EMBL" id="METP01000033">
    <property type="protein sequence ID" value="OGC05839.1"/>
    <property type="molecule type" value="Genomic_DNA"/>
</dbReference>
<name>A0A1F4RCD2_UNCSA</name>
<evidence type="ECO:0000313" key="2">
    <source>
        <dbReference type="EMBL" id="OGC05839.1"/>
    </source>
</evidence>
<comment type="caution">
    <text evidence="2">The sequence shown here is derived from an EMBL/GenBank/DDBJ whole genome shotgun (WGS) entry which is preliminary data.</text>
</comment>
<dbReference type="PANTHER" id="PTHR43745">
    <property type="entry name" value="NITROREDUCTASE MJ1384-RELATED"/>
    <property type="match status" value="1"/>
</dbReference>
<accession>A0A1F4RCD2</accession>
<dbReference type="CDD" id="cd02142">
    <property type="entry name" value="McbC_SagB-like_oxidoreductase"/>
    <property type="match status" value="1"/>
</dbReference>
<dbReference type="GO" id="GO:0016491">
    <property type="term" value="F:oxidoreductase activity"/>
    <property type="evidence" value="ECO:0007669"/>
    <property type="project" value="InterPro"/>
</dbReference>
<evidence type="ECO:0000259" key="1">
    <source>
        <dbReference type="Pfam" id="PF00881"/>
    </source>
</evidence>
<dbReference type="InterPro" id="IPR020051">
    <property type="entry name" value="SagB-type_dehydrogenase"/>
</dbReference>
<dbReference type="Proteomes" id="UP000176938">
    <property type="component" value="Unassembled WGS sequence"/>
</dbReference>
<evidence type="ECO:0000313" key="3">
    <source>
        <dbReference type="Proteomes" id="UP000176938"/>
    </source>
</evidence>
<dbReference type="PANTHER" id="PTHR43745:SF2">
    <property type="entry name" value="NITROREDUCTASE MJ1384-RELATED"/>
    <property type="match status" value="1"/>
</dbReference>
<dbReference type="InterPro" id="IPR052544">
    <property type="entry name" value="Bacteriocin_Proc_Enz"/>
</dbReference>
<protein>
    <recommendedName>
        <fullName evidence="1">Nitroreductase domain-containing protein</fullName>
    </recommendedName>
</protein>
<dbReference type="Pfam" id="PF00881">
    <property type="entry name" value="Nitroreductase"/>
    <property type="match status" value="1"/>
</dbReference>
<dbReference type="InterPro" id="IPR000415">
    <property type="entry name" value="Nitroreductase-like"/>
</dbReference>
<proteinExistence type="predicted"/>
<organism evidence="2 3">
    <name type="scientific">candidate division WOR-1 bacterium RIFCSPLOWO2_02_FULL_46_20</name>
    <dbReference type="NCBI Taxonomy" id="1802567"/>
    <lineage>
        <taxon>Bacteria</taxon>
        <taxon>Bacillati</taxon>
        <taxon>Saganbacteria</taxon>
    </lineage>
</organism>
<dbReference type="SUPFAM" id="SSF55469">
    <property type="entry name" value="FMN-dependent nitroreductase-like"/>
    <property type="match status" value="1"/>
</dbReference>
<dbReference type="InterPro" id="IPR029479">
    <property type="entry name" value="Nitroreductase"/>
</dbReference>
<dbReference type="NCBIfam" id="TIGR03605">
    <property type="entry name" value="antibiot_sagB"/>
    <property type="match status" value="1"/>
</dbReference>
<feature type="domain" description="Nitroreductase" evidence="1">
    <location>
        <begin position="45"/>
        <end position="213"/>
    </location>
</feature>
<dbReference type="AlphaFoldDB" id="A0A1F4RCD2"/>
<reference evidence="2 3" key="1">
    <citation type="journal article" date="2016" name="Nat. Commun.">
        <title>Thousands of microbial genomes shed light on interconnected biogeochemical processes in an aquifer system.</title>
        <authorList>
            <person name="Anantharaman K."/>
            <person name="Brown C.T."/>
            <person name="Hug L.A."/>
            <person name="Sharon I."/>
            <person name="Castelle C.J."/>
            <person name="Probst A.J."/>
            <person name="Thomas B.C."/>
            <person name="Singh A."/>
            <person name="Wilkins M.J."/>
            <person name="Karaoz U."/>
            <person name="Brodie E.L."/>
            <person name="Williams K.H."/>
            <person name="Hubbard S.S."/>
            <person name="Banfield J.F."/>
        </authorList>
    </citation>
    <scope>NUCLEOTIDE SEQUENCE [LARGE SCALE GENOMIC DNA]</scope>
</reference>